<evidence type="ECO:0000313" key="2">
    <source>
        <dbReference type="EMBL" id="AQZ99943.1"/>
    </source>
</evidence>
<dbReference type="AlphaFoldDB" id="A0A0W7Z1Z8"/>
<evidence type="ECO:0000313" key="3">
    <source>
        <dbReference type="EMBL" id="KUF41299.1"/>
    </source>
</evidence>
<evidence type="ECO:0000313" key="5">
    <source>
        <dbReference type="Proteomes" id="UP000242792"/>
    </source>
</evidence>
<name>A0A0W7Z1Z8_9BURK</name>
<accession>A0A0W7Z1Z8</accession>
<dbReference type="RefSeq" id="WP_054066956.1">
    <property type="nucleotide sequence ID" value="NZ_CATYED010000001.1"/>
</dbReference>
<feature type="transmembrane region" description="Helical" evidence="1">
    <location>
        <begin position="43"/>
        <end position="64"/>
    </location>
</feature>
<keyword evidence="3" id="KW-0418">Kinase</keyword>
<dbReference type="EMBL" id="LPXH01000025">
    <property type="protein sequence ID" value="KUF41299.1"/>
    <property type="molecule type" value="Genomic_DNA"/>
</dbReference>
<keyword evidence="4" id="KW-1185">Reference proteome</keyword>
<dbReference type="GO" id="GO:0016301">
    <property type="term" value="F:kinase activity"/>
    <property type="evidence" value="ECO:0007669"/>
    <property type="project" value="UniProtKB-KW"/>
</dbReference>
<keyword evidence="3" id="KW-0808">Transferase</keyword>
<sequence>MKSRVALLVLIIVLIGALAFFNFSYLAQSVPMSLGFTTVEGPLGLILLVLTALMAAAFIAYVVTMQGTWLLESRAHAKEMAAQRELADKAEASRFTELRIAMENLHREEERRLIERIDMLESHLQSRAQESDNATAAYVGQLEQQLRSSHTLGVTRPESRSGDL</sequence>
<keyword evidence="1" id="KW-0472">Membrane</keyword>
<dbReference type="OrthoDB" id="8563966at2"/>
<protein>
    <submittedName>
        <fullName evidence="3">Signal transduction histidine kinase</fullName>
    </submittedName>
</protein>
<keyword evidence="1" id="KW-0812">Transmembrane</keyword>
<dbReference type="GeneID" id="83039976"/>
<keyword evidence="1" id="KW-1133">Transmembrane helix</keyword>
<proteinExistence type="predicted"/>
<evidence type="ECO:0000313" key="4">
    <source>
        <dbReference type="Proteomes" id="UP000053300"/>
    </source>
</evidence>
<dbReference type="KEGG" id="cke:B5M06_11650"/>
<reference evidence="3 4" key="1">
    <citation type="submission" date="2015-12" db="EMBL/GenBank/DDBJ databases">
        <title>Complete genome sequence of a multi-drug resistant strain Acidovorax sp. 12322-1.</title>
        <authorList>
            <person name="Ming D."/>
            <person name="Wang M."/>
            <person name="Hu S."/>
            <person name="Zhou Y."/>
            <person name="Jiang T."/>
        </authorList>
    </citation>
    <scope>NUCLEOTIDE SEQUENCE [LARGE SCALE GENOMIC DNA]</scope>
    <source>
        <strain evidence="3 4">12322-1</strain>
    </source>
</reference>
<dbReference type="Proteomes" id="UP000053300">
    <property type="component" value="Unassembled WGS sequence"/>
</dbReference>
<accession>A0A1V3TJB3</accession>
<organism evidence="3 4">
    <name type="scientific">Comamonas kerstersii</name>
    <dbReference type="NCBI Taxonomy" id="225992"/>
    <lineage>
        <taxon>Bacteria</taxon>
        <taxon>Pseudomonadati</taxon>
        <taxon>Pseudomonadota</taxon>
        <taxon>Betaproteobacteria</taxon>
        <taxon>Burkholderiales</taxon>
        <taxon>Comamonadaceae</taxon>
        <taxon>Comamonas</taxon>
    </lineage>
</organism>
<reference evidence="2 5" key="2">
    <citation type="submission" date="2017-03" db="EMBL/GenBank/DDBJ databases">
        <title>Rapid Whole Genome Sequencing of Comamonas kerstersii Causing Continuous ambulatory Peritoneal Dialysis-Associated Peritonitis.</title>
        <authorList>
            <person name="Zheng B."/>
        </authorList>
    </citation>
    <scope>NUCLEOTIDE SEQUENCE [LARGE SCALE GENOMIC DNA]</scope>
    <source>
        <strain evidence="2 5">8943</strain>
    </source>
</reference>
<evidence type="ECO:0000256" key="1">
    <source>
        <dbReference type="SAM" id="Phobius"/>
    </source>
</evidence>
<accession>A0A1V0BJ44</accession>
<gene>
    <name evidence="3" type="ORF">AS359_10280</name>
    <name evidence="2" type="ORF">B5M06_11650</name>
</gene>
<dbReference type="EMBL" id="CP020121">
    <property type="protein sequence ID" value="AQZ99943.1"/>
    <property type="molecule type" value="Genomic_DNA"/>
</dbReference>
<dbReference type="Proteomes" id="UP000242792">
    <property type="component" value="Chromosome"/>
</dbReference>